<dbReference type="SMART" id="SM00479">
    <property type="entry name" value="EXOIII"/>
    <property type="match status" value="1"/>
</dbReference>
<evidence type="ECO:0000313" key="8">
    <source>
        <dbReference type="EMBL" id="KAB7505897.1"/>
    </source>
</evidence>
<comment type="subcellular location">
    <subcellularLocation>
        <location evidence="1">Nucleus</location>
    </subcellularLocation>
</comment>
<keyword evidence="6" id="KW-0539">Nucleus</keyword>
<keyword evidence="5 8" id="KW-0269">Exonuclease</keyword>
<evidence type="ECO:0000256" key="5">
    <source>
        <dbReference type="ARBA" id="ARBA00022839"/>
    </source>
</evidence>
<protein>
    <submittedName>
        <fullName evidence="8">Putative RNA exonuclease NEF-sp</fullName>
    </submittedName>
</protein>
<dbReference type="Proteomes" id="UP000326759">
    <property type="component" value="Unassembled WGS sequence"/>
</dbReference>
<evidence type="ECO:0000256" key="2">
    <source>
        <dbReference type="ARBA" id="ARBA00006357"/>
    </source>
</evidence>
<sequence length="585" mass="66196">LISCWPKILVGFINNTMHVTTKSDLIQENGIIPSLHENEVKDDDNQMDNSKLMLNLKGKRGLLIAVDALRVPLRLSCIQCLILQTLLGRKAPQSPLWCSLLNRKLISNVTVVIVDGWDLCDLTSIMSYGNKSPNNKDLQGFTSVILNGDEPPKKKRKRNSVIEDPSHSVENLSTLERIERSLPNASTCFPLKFEVDSPSQNSDDPIEELFTSIPMSVNVVETIKEKYKCLRDAVKFHVVSRVDSTVYSKSKCTLDEPKFEEEPEKNFTSVEEDLHNELSKVDLLLSVEEMGKFKYPLGVEGTISGRDSEYVPLHSYYDEVTPNSPMFGIDCEMCQTIAGHELTRISVVIYTSFVKPDNPIIDYLTRYSGVTSSDLENVTTSLVDVQQKLRELLPKDCILVGHSLENDLTALKLLHPYVIDTSLIYNLSHDVYHKPSLKLLTKLFLNKDIQNRGKNGHHPSEDAVASLELVLLKLKNGSYFGDVNKGGQLPCSPSEYLKTLKANRVKKYNNFDLSYIENYESTVPKIIRLEEGNNSLFVTNNSNTKTMFESYGADWCHLVHQYKDSFKVEPEAHTTFRLVVRHCQD</sequence>
<dbReference type="EMBL" id="SEYY01001070">
    <property type="protein sequence ID" value="KAB7505897.1"/>
    <property type="molecule type" value="Genomic_DNA"/>
</dbReference>
<dbReference type="InterPro" id="IPR013520">
    <property type="entry name" value="Ribonucl_H"/>
</dbReference>
<feature type="non-terminal residue" evidence="8">
    <location>
        <position position="1"/>
    </location>
</feature>
<dbReference type="OrthoDB" id="206335at2759"/>
<keyword evidence="9" id="KW-1185">Reference proteome</keyword>
<dbReference type="GO" id="GO:0010629">
    <property type="term" value="P:negative regulation of gene expression"/>
    <property type="evidence" value="ECO:0007669"/>
    <property type="project" value="UniProtKB-ARBA"/>
</dbReference>
<gene>
    <name evidence="8" type="primary">REXON</name>
    <name evidence="8" type="ORF">Anas_01411</name>
</gene>
<dbReference type="GO" id="GO:0003676">
    <property type="term" value="F:nucleic acid binding"/>
    <property type="evidence" value="ECO:0007669"/>
    <property type="project" value="InterPro"/>
</dbReference>
<dbReference type="SUPFAM" id="SSF53098">
    <property type="entry name" value="Ribonuclease H-like"/>
    <property type="match status" value="1"/>
</dbReference>
<dbReference type="AlphaFoldDB" id="A0A5N5TI27"/>
<comment type="similarity">
    <text evidence="2">Belongs to the REXO1/REXO3 family.</text>
</comment>
<feature type="domain" description="Exonuclease" evidence="7">
    <location>
        <begin position="325"/>
        <end position="479"/>
    </location>
</feature>
<name>A0A5N5TI27_9CRUS</name>
<evidence type="ECO:0000256" key="3">
    <source>
        <dbReference type="ARBA" id="ARBA00022722"/>
    </source>
</evidence>
<accession>A0A5N5TI27</accession>
<reference evidence="8 9" key="1">
    <citation type="journal article" date="2019" name="PLoS Biol.">
        <title>Sex chromosomes control vertical transmission of feminizing Wolbachia symbionts in an isopod.</title>
        <authorList>
            <person name="Becking T."/>
            <person name="Chebbi M.A."/>
            <person name="Giraud I."/>
            <person name="Moumen B."/>
            <person name="Laverre T."/>
            <person name="Caubet Y."/>
            <person name="Peccoud J."/>
            <person name="Gilbert C."/>
            <person name="Cordaux R."/>
        </authorList>
    </citation>
    <scope>NUCLEOTIDE SEQUENCE [LARGE SCALE GENOMIC DNA]</scope>
    <source>
        <strain evidence="8">ANa2</strain>
        <tissue evidence="8">Whole body excluding digestive tract and cuticle</tissue>
    </source>
</reference>
<evidence type="ECO:0000256" key="6">
    <source>
        <dbReference type="ARBA" id="ARBA00023242"/>
    </source>
</evidence>
<organism evidence="8 9">
    <name type="scientific">Armadillidium nasatum</name>
    <dbReference type="NCBI Taxonomy" id="96803"/>
    <lineage>
        <taxon>Eukaryota</taxon>
        <taxon>Metazoa</taxon>
        <taxon>Ecdysozoa</taxon>
        <taxon>Arthropoda</taxon>
        <taxon>Crustacea</taxon>
        <taxon>Multicrustacea</taxon>
        <taxon>Malacostraca</taxon>
        <taxon>Eumalacostraca</taxon>
        <taxon>Peracarida</taxon>
        <taxon>Isopoda</taxon>
        <taxon>Oniscidea</taxon>
        <taxon>Crinocheta</taxon>
        <taxon>Armadillidiidae</taxon>
        <taxon>Armadillidium</taxon>
    </lineage>
</organism>
<keyword evidence="3" id="KW-0540">Nuclease</keyword>
<dbReference type="InterPro" id="IPR012337">
    <property type="entry name" value="RNaseH-like_sf"/>
</dbReference>
<evidence type="ECO:0000313" key="9">
    <source>
        <dbReference type="Proteomes" id="UP000326759"/>
    </source>
</evidence>
<dbReference type="Gene3D" id="3.30.420.10">
    <property type="entry name" value="Ribonuclease H-like superfamily/Ribonuclease H"/>
    <property type="match status" value="1"/>
</dbReference>
<dbReference type="GO" id="GO:0005634">
    <property type="term" value="C:nucleus"/>
    <property type="evidence" value="ECO:0007669"/>
    <property type="project" value="UniProtKB-SubCell"/>
</dbReference>
<keyword evidence="4" id="KW-0378">Hydrolase</keyword>
<proteinExistence type="inferred from homology"/>
<dbReference type="GO" id="GO:0004527">
    <property type="term" value="F:exonuclease activity"/>
    <property type="evidence" value="ECO:0007669"/>
    <property type="project" value="UniProtKB-KW"/>
</dbReference>
<dbReference type="InterPro" id="IPR036397">
    <property type="entry name" value="RNaseH_sf"/>
</dbReference>
<comment type="caution">
    <text evidence="8">The sequence shown here is derived from an EMBL/GenBank/DDBJ whole genome shotgun (WGS) entry which is preliminary data.</text>
</comment>
<dbReference type="PANTHER" id="PTHR12801:SF115">
    <property type="entry name" value="FI18136P1-RELATED"/>
    <property type="match status" value="1"/>
</dbReference>
<dbReference type="PANTHER" id="PTHR12801">
    <property type="entry name" value="RNA EXONUCLEASE REXO1 / RECO3 FAMILY MEMBER-RELATED"/>
    <property type="match status" value="1"/>
</dbReference>
<evidence type="ECO:0000256" key="1">
    <source>
        <dbReference type="ARBA" id="ARBA00004123"/>
    </source>
</evidence>
<evidence type="ECO:0000256" key="4">
    <source>
        <dbReference type="ARBA" id="ARBA00022801"/>
    </source>
</evidence>
<dbReference type="InterPro" id="IPR047021">
    <property type="entry name" value="REXO1/3/4-like"/>
</dbReference>
<dbReference type="FunFam" id="3.30.420.10:FF:000031">
    <property type="entry name" value="RNA exonuclease 1"/>
    <property type="match status" value="1"/>
</dbReference>
<dbReference type="InterPro" id="IPR034922">
    <property type="entry name" value="REX1-like_exo"/>
</dbReference>
<dbReference type="CDD" id="cd06145">
    <property type="entry name" value="REX1_like"/>
    <property type="match status" value="1"/>
</dbReference>
<evidence type="ECO:0000259" key="7">
    <source>
        <dbReference type="SMART" id="SM00479"/>
    </source>
</evidence>